<evidence type="ECO:0000313" key="1">
    <source>
        <dbReference type="EMBL" id="QJA75863.1"/>
    </source>
</evidence>
<dbReference type="AlphaFoldDB" id="A0A6M3KT73"/>
<evidence type="ECO:0000313" key="2">
    <source>
        <dbReference type="EMBL" id="QJA85239.1"/>
    </source>
</evidence>
<gene>
    <name evidence="1" type="ORF">MM415A01668_0012</name>
    <name evidence="2" type="ORF">MM415B02248_0019</name>
</gene>
<sequence length="58" mass="7199">MLFNNAKEWDIQDKIHIGLYMDSSEWAFLFYWEWMIDSFSLHFLCFNLHVGWGEEFFI</sequence>
<organism evidence="2">
    <name type="scientific">viral metagenome</name>
    <dbReference type="NCBI Taxonomy" id="1070528"/>
    <lineage>
        <taxon>unclassified sequences</taxon>
        <taxon>metagenomes</taxon>
        <taxon>organismal metagenomes</taxon>
    </lineage>
</organism>
<proteinExistence type="predicted"/>
<protein>
    <submittedName>
        <fullName evidence="2">Uncharacterized protein</fullName>
    </submittedName>
</protein>
<dbReference type="EMBL" id="MT142562">
    <property type="protein sequence ID" value="QJA85239.1"/>
    <property type="molecule type" value="Genomic_DNA"/>
</dbReference>
<name>A0A6M3KT73_9ZZZZ</name>
<accession>A0A6M3KT73</accession>
<dbReference type="EMBL" id="MT142189">
    <property type="protein sequence ID" value="QJA75863.1"/>
    <property type="molecule type" value="Genomic_DNA"/>
</dbReference>
<reference evidence="2" key="1">
    <citation type="submission" date="2020-03" db="EMBL/GenBank/DDBJ databases">
        <title>The deep terrestrial virosphere.</title>
        <authorList>
            <person name="Holmfeldt K."/>
            <person name="Nilsson E."/>
            <person name="Simone D."/>
            <person name="Lopez-Fernandez M."/>
            <person name="Wu X."/>
            <person name="de Brujin I."/>
            <person name="Lundin D."/>
            <person name="Andersson A."/>
            <person name="Bertilsson S."/>
            <person name="Dopson M."/>
        </authorList>
    </citation>
    <scope>NUCLEOTIDE SEQUENCE</scope>
    <source>
        <strain evidence="1">MM415A01668</strain>
        <strain evidence="2">MM415B02248</strain>
    </source>
</reference>